<evidence type="ECO:0000313" key="2">
    <source>
        <dbReference type="Proteomes" id="UP000004826"/>
    </source>
</evidence>
<sequence>MIEPSKPIEVEIKIDKTYSNSIDLKKMDKSTCKLSERLKPDLGYLFTIKIPDSCSGKERNFIFIGIFNPNKKCNKSIKERISLLIGEAIPICFKERLDGEGRIICEKGFHPQTITDVRLII</sequence>
<dbReference type="RefSeq" id="WP_002914295.1">
    <property type="nucleotide sequence ID" value="NZ_GL878562.1"/>
</dbReference>
<dbReference type="AlphaFoldDB" id="F2CFI9"/>
<comment type="caution">
    <text evidence="1">The sequence shown here is derived from an EMBL/GenBank/DDBJ whole genome shotgun (WGS) entry which is preliminary data.</text>
</comment>
<name>F2CFI9_STRSA</name>
<dbReference type="EMBL" id="AFBE01000010">
    <property type="protein sequence ID" value="EGF18164.1"/>
    <property type="molecule type" value="Genomic_DNA"/>
</dbReference>
<organism evidence="1 2">
    <name type="scientific">Streptococcus sanguinis SK408</name>
    <dbReference type="NCBI Taxonomy" id="888818"/>
    <lineage>
        <taxon>Bacteria</taxon>
        <taxon>Bacillati</taxon>
        <taxon>Bacillota</taxon>
        <taxon>Bacilli</taxon>
        <taxon>Lactobacillales</taxon>
        <taxon>Streptococcaceae</taxon>
        <taxon>Streptococcus</taxon>
    </lineage>
</organism>
<protein>
    <submittedName>
        <fullName evidence="1">Uncharacterized protein</fullName>
    </submittedName>
</protein>
<dbReference type="Proteomes" id="UP000004826">
    <property type="component" value="Unassembled WGS sequence"/>
</dbReference>
<evidence type="ECO:0000313" key="1">
    <source>
        <dbReference type="EMBL" id="EGF18164.1"/>
    </source>
</evidence>
<dbReference type="GeneID" id="48426219"/>
<accession>F2CFI9</accession>
<dbReference type="HOGENOM" id="CLU_2036804_0_0_9"/>
<proteinExistence type="predicted"/>
<reference evidence="1 2" key="1">
    <citation type="submission" date="2011-02" db="EMBL/GenBank/DDBJ databases">
        <authorList>
            <person name="Muzny D."/>
            <person name="Qin X."/>
            <person name="Deng J."/>
            <person name="Jiang H."/>
            <person name="Liu Y."/>
            <person name="Qu J."/>
            <person name="Song X.-Z."/>
            <person name="Zhang L."/>
            <person name="Thornton R."/>
            <person name="Coyle M."/>
            <person name="Francisco L."/>
            <person name="Jackson L."/>
            <person name="Javaid M."/>
            <person name="Korchina V."/>
            <person name="Kovar C."/>
            <person name="Mata R."/>
            <person name="Mathew T."/>
            <person name="Ngo R."/>
            <person name="Nguyen L."/>
            <person name="Nguyen N."/>
            <person name="Okwuonu G."/>
            <person name="Ongeri F."/>
            <person name="Pham C."/>
            <person name="Simmons D."/>
            <person name="Wilczek-Boney K."/>
            <person name="Hale W."/>
            <person name="Jakkamsetti A."/>
            <person name="Pham P."/>
            <person name="Ruth R."/>
            <person name="San Lucas F."/>
            <person name="Warren J."/>
            <person name="Zhang J."/>
            <person name="Zhao Z."/>
            <person name="Zhou C."/>
            <person name="Zhu D."/>
            <person name="Lee S."/>
            <person name="Bess C."/>
            <person name="Blankenburg K."/>
            <person name="Forbes L."/>
            <person name="Fu Q."/>
            <person name="Gubbala S."/>
            <person name="Hirani K."/>
            <person name="Jayaseelan J.C."/>
            <person name="Lara F."/>
            <person name="Munidasa M."/>
            <person name="Palculict T."/>
            <person name="Patil S."/>
            <person name="Pu L.-L."/>
            <person name="Saada N."/>
            <person name="Tang L."/>
            <person name="Weissenberger G."/>
            <person name="Zhu Y."/>
            <person name="Hemphill L."/>
            <person name="Shang Y."/>
            <person name="Youmans B."/>
            <person name="Ayvaz T."/>
            <person name="Ross M."/>
            <person name="Santibanez J."/>
            <person name="Aqrawi P."/>
            <person name="Gross S."/>
            <person name="Joshi V."/>
            <person name="Fowler G."/>
            <person name="Nazareth L."/>
            <person name="Reid J."/>
            <person name="Worley K."/>
            <person name="Petrosino J."/>
            <person name="Highlander S."/>
            <person name="Gibbs R."/>
        </authorList>
    </citation>
    <scope>NUCLEOTIDE SEQUENCE [LARGE SCALE GENOMIC DNA]</scope>
    <source>
        <strain evidence="1 2">SK408</strain>
    </source>
</reference>
<gene>
    <name evidence="1" type="ORF">HMPREF9391_1472</name>
</gene>